<evidence type="ECO:0008006" key="4">
    <source>
        <dbReference type="Google" id="ProtNLM"/>
    </source>
</evidence>
<dbReference type="RefSeq" id="WP_047813070.1">
    <property type="nucleotide sequence ID" value="NZ_LECT01000009.1"/>
</dbReference>
<keyword evidence="3" id="KW-1185">Reference proteome</keyword>
<dbReference type="Proteomes" id="UP000036367">
    <property type="component" value="Unassembled WGS sequence"/>
</dbReference>
<evidence type="ECO:0000313" key="3">
    <source>
        <dbReference type="Proteomes" id="UP000036367"/>
    </source>
</evidence>
<feature type="transmembrane region" description="Helical" evidence="1">
    <location>
        <begin position="61"/>
        <end position="86"/>
    </location>
</feature>
<dbReference type="AlphaFoldDB" id="A0A0J1EN41"/>
<organism evidence="2 3">
    <name type="scientific">Rhodopirellula islandica</name>
    <dbReference type="NCBI Taxonomy" id="595434"/>
    <lineage>
        <taxon>Bacteria</taxon>
        <taxon>Pseudomonadati</taxon>
        <taxon>Planctomycetota</taxon>
        <taxon>Planctomycetia</taxon>
        <taxon>Pirellulales</taxon>
        <taxon>Pirellulaceae</taxon>
        <taxon>Rhodopirellula</taxon>
    </lineage>
</organism>
<evidence type="ECO:0000313" key="2">
    <source>
        <dbReference type="EMBL" id="KLU06894.1"/>
    </source>
</evidence>
<name>A0A0J1EN41_RHOIS</name>
<gene>
    <name evidence="2" type="ORF">RISK_001075</name>
</gene>
<accession>A0A0J1EN41</accession>
<keyword evidence="1" id="KW-0472">Membrane</keyword>
<dbReference type="PATRIC" id="fig|595434.4.peg.1033"/>
<reference evidence="2" key="1">
    <citation type="submission" date="2015-05" db="EMBL/GenBank/DDBJ databases">
        <title>Permanent draft genome of Rhodopirellula islandicus K833.</title>
        <authorList>
            <person name="Kizina J."/>
            <person name="Richter M."/>
            <person name="Glockner F.O."/>
            <person name="Harder J."/>
        </authorList>
    </citation>
    <scope>NUCLEOTIDE SEQUENCE [LARGE SCALE GENOMIC DNA]</scope>
    <source>
        <strain evidence="2">K833</strain>
    </source>
</reference>
<evidence type="ECO:0000256" key="1">
    <source>
        <dbReference type="SAM" id="Phobius"/>
    </source>
</evidence>
<comment type="caution">
    <text evidence="2">The sequence shown here is derived from an EMBL/GenBank/DDBJ whole genome shotgun (WGS) entry which is preliminary data.</text>
</comment>
<proteinExistence type="predicted"/>
<sequence length="88" mass="10197">MNADEELLTILREIRDQQSQHFTYVKDRLDRRDAEAIEQQRVANASQTATQTTLAGTNRRFLIGAFLLIFFFLFHKMIGDAIISFFGN</sequence>
<keyword evidence="1" id="KW-0812">Transmembrane</keyword>
<dbReference type="EMBL" id="LECT01000009">
    <property type="protein sequence ID" value="KLU06894.1"/>
    <property type="molecule type" value="Genomic_DNA"/>
</dbReference>
<protein>
    <recommendedName>
        <fullName evidence="4">Transmembrane protein</fullName>
    </recommendedName>
</protein>
<keyword evidence="1" id="KW-1133">Transmembrane helix</keyword>